<evidence type="ECO:0000259" key="1">
    <source>
        <dbReference type="Pfam" id="PF01575"/>
    </source>
</evidence>
<dbReference type="RefSeq" id="WP_304995941.1">
    <property type="nucleotide sequence ID" value="NZ_CP101717.1"/>
</dbReference>
<name>A0AB38YH44_9GAMM</name>
<dbReference type="SUPFAM" id="SSF54637">
    <property type="entry name" value="Thioesterase/thiol ester dehydrase-isomerase"/>
    <property type="match status" value="1"/>
</dbReference>
<sequence>MNVIDLIKEKKERLTKNQAEFRDLIAPQWRDYWNELWQSARNHQWVNWVLDQDRKVVGSELVELTNCEHPKAEALRKQLLSQLGEVVYVGDWLTVEQARVNAFAEVTEDRQWIHTDPVRAEQESPFKATIAHGFLTLSLLPRLTSSIDGTDSHYAAARMVVNLGLNKVRFPYPLKVGSRVRASKKVVGVEVVRRGLEVTEEITVEIENTRRPACVAETVVRLVF</sequence>
<dbReference type="PANTHER" id="PTHR42993:SF1">
    <property type="entry name" value="MAOC-LIKE DEHYDRATASE DOMAIN-CONTAINING PROTEIN"/>
    <property type="match status" value="1"/>
</dbReference>
<dbReference type="Gene3D" id="3.10.129.10">
    <property type="entry name" value="Hotdog Thioesterase"/>
    <property type="match status" value="1"/>
</dbReference>
<dbReference type="InterPro" id="IPR002539">
    <property type="entry name" value="MaoC-like_dom"/>
</dbReference>
<gene>
    <name evidence="2" type="ORF">NFC81_02390</name>
</gene>
<dbReference type="PANTHER" id="PTHR42993">
    <property type="entry name" value="MAOC-LIKE DEHYDRATASE DOMAIN-CONTAINING PROTEIN"/>
    <property type="match status" value="1"/>
</dbReference>
<reference evidence="2" key="1">
    <citation type="submission" date="2022-07" db="EMBL/GenBank/DDBJ databases">
        <title>Complete genome sequence of Salinispirillum sp. LH10-3-1 capable of multiple carbohydrate inversion isolated from a soda lake.</title>
        <authorList>
            <person name="Liu J."/>
            <person name="Zhai Y."/>
            <person name="Zhang H."/>
            <person name="Yang H."/>
            <person name="Qu J."/>
            <person name="Li J."/>
        </authorList>
    </citation>
    <scope>NUCLEOTIDE SEQUENCE</scope>
    <source>
        <strain evidence="2">LH 10-3-1</strain>
    </source>
</reference>
<proteinExistence type="predicted"/>
<dbReference type="Pfam" id="PF01575">
    <property type="entry name" value="MaoC_dehydratas"/>
    <property type="match status" value="1"/>
</dbReference>
<dbReference type="EMBL" id="CP101717">
    <property type="protein sequence ID" value="WLD58655.1"/>
    <property type="molecule type" value="Genomic_DNA"/>
</dbReference>
<accession>A0AB38YH44</accession>
<protein>
    <submittedName>
        <fullName evidence="2">MaoC family dehydratase</fullName>
    </submittedName>
</protein>
<dbReference type="InterPro" id="IPR029069">
    <property type="entry name" value="HotDog_dom_sf"/>
</dbReference>
<evidence type="ECO:0000313" key="2">
    <source>
        <dbReference type="EMBL" id="WLD58655.1"/>
    </source>
</evidence>
<feature type="domain" description="MaoC-like" evidence="1">
    <location>
        <begin position="83"/>
        <end position="201"/>
    </location>
</feature>
<dbReference type="CDD" id="cd03450">
    <property type="entry name" value="NodN"/>
    <property type="match status" value="1"/>
</dbReference>
<dbReference type="AlphaFoldDB" id="A0AB38YH44"/>
<dbReference type="InterPro" id="IPR039375">
    <property type="entry name" value="NodN-like"/>
</dbReference>
<organism evidence="2">
    <name type="scientific">Salinispirillum sp. LH 10-3-1</name>
    <dbReference type="NCBI Taxonomy" id="2952525"/>
    <lineage>
        <taxon>Bacteria</taxon>
        <taxon>Pseudomonadati</taxon>
        <taxon>Pseudomonadota</taxon>
        <taxon>Gammaproteobacteria</taxon>
        <taxon>Oceanospirillales</taxon>
        <taxon>Saccharospirillaceae</taxon>
        <taxon>Salinispirillum</taxon>
    </lineage>
</organism>